<reference evidence="2" key="1">
    <citation type="submission" date="2014-03" db="EMBL/GenBank/DDBJ databases">
        <authorList>
            <person name="Aksoy S."/>
            <person name="Warren W."/>
            <person name="Wilson R.K."/>
        </authorList>
    </citation>
    <scope>NUCLEOTIDE SEQUENCE [LARGE SCALE GENOMIC DNA]</scope>
    <source>
        <strain evidence="2">IAEA</strain>
    </source>
</reference>
<dbReference type="AlphaFoldDB" id="A0A1A9ZBF4"/>
<accession>A0A1A9ZBF4</accession>
<evidence type="ECO:0000313" key="2">
    <source>
        <dbReference type="Proteomes" id="UP000092445"/>
    </source>
</evidence>
<proteinExistence type="predicted"/>
<dbReference type="Proteomes" id="UP000092445">
    <property type="component" value="Unassembled WGS sequence"/>
</dbReference>
<dbReference type="VEuPathDB" id="VectorBase:GPAI009505"/>
<organism evidence="1 2">
    <name type="scientific">Glossina pallidipes</name>
    <name type="common">Tsetse fly</name>
    <dbReference type="NCBI Taxonomy" id="7398"/>
    <lineage>
        <taxon>Eukaryota</taxon>
        <taxon>Metazoa</taxon>
        <taxon>Ecdysozoa</taxon>
        <taxon>Arthropoda</taxon>
        <taxon>Hexapoda</taxon>
        <taxon>Insecta</taxon>
        <taxon>Pterygota</taxon>
        <taxon>Neoptera</taxon>
        <taxon>Endopterygota</taxon>
        <taxon>Diptera</taxon>
        <taxon>Brachycera</taxon>
        <taxon>Muscomorpha</taxon>
        <taxon>Hippoboscoidea</taxon>
        <taxon>Glossinidae</taxon>
        <taxon>Glossina</taxon>
    </lineage>
</organism>
<sequence>MQYEKRYYREAHWRFKCYFKTNYIHTKCLNFLTSCTCPDVEKWPAVVGSNFALLVELLLLVVEVVVDVHVMEGKILDGLFDFVTVIVEFVSANVDGFFEADVESDLPTRSVKSSANRRDEFDMALRASEILGFGRNILQGPGASTAGPAPVGPAADTKCGGRLNRLAGPILCC</sequence>
<reference evidence="1" key="2">
    <citation type="submission" date="2020-05" db="UniProtKB">
        <authorList>
            <consortium name="EnsemblMetazoa"/>
        </authorList>
    </citation>
    <scope>IDENTIFICATION</scope>
    <source>
        <strain evidence="1">IAEA</strain>
    </source>
</reference>
<name>A0A1A9ZBF4_GLOPL</name>
<dbReference type="EnsemblMetazoa" id="GPAI009505-RA">
    <property type="protein sequence ID" value="GPAI009505-PA"/>
    <property type="gene ID" value="GPAI009505"/>
</dbReference>
<protein>
    <submittedName>
        <fullName evidence="1">Uncharacterized protein</fullName>
    </submittedName>
</protein>
<evidence type="ECO:0000313" key="1">
    <source>
        <dbReference type="EnsemblMetazoa" id="GPAI009505-PA"/>
    </source>
</evidence>
<keyword evidence="2" id="KW-1185">Reference proteome</keyword>